<reference evidence="3 4" key="1">
    <citation type="submission" date="2015-06" db="EMBL/GenBank/DDBJ databases">
        <title>Draft genome assembly of filamentous brackish cyanobacterium Limnoraphis robusta strain CS-951.</title>
        <authorList>
            <person name="Willis A."/>
            <person name="Parks M."/>
            <person name="Burford M.A."/>
        </authorList>
    </citation>
    <scope>NUCLEOTIDE SEQUENCE [LARGE SCALE GENOMIC DNA]</scope>
    <source>
        <strain evidence="3 4">CS-951</strain>
    </source>
</reference>
<evidence type="ECO:0000256" key="2">
    <source>
        <dbReference type="SAM" id="SignalP"/>
    </source>
</evidence>
<feature type="region of interest" description="Disordered" evidence="1">
    <location>
        <begin position="44"/>
        <end position="65"/>
    </location>
</feature>
<protein>
    <submittedName>
        <fullName evidence="3">Uncharacterized protein</fullName>
    </submittedName>
</protein>
<feature type="chain" id="PRO_5002497703" evidence="2">
    <location>
        <begin position="24"/>
        <end position="88"/>
    </location>
</feature>
<accession>A0A0F5YFF5</accession>
<evidence type="ECO:0000313" key="4">
    <source>
        <dbReference type="Proteomes" id="UP000033607"/>
    </source>
</evidence>
<evidence type="ECO:0000256" key="1">
    <source>
        <dbReference type="SAM" id="MobiDB-lite"/>
    </source>
</evidence>
<proteinExistence type="predicted"/>
<feature type="signal peptide" evidence="2">
    <location>
        <begin position="1"/>
        <end position="23"/>
    </location>
</feature>
<dbReference type="AlphaFoldDB" id="A0A0F5YFF5"/>
<comment type="caution">
    <text evidence="3">The sequence shown here is derived from an EMBL/GenBank/DDBJ whole genome shotgun (WGS) entry which is preliminary data.</text>
</comment>
<sequence length="88" mass="9623">MKVTTVLTLTSLLFVGIAGQAQATNPQSMDLLELANHKYMMSANVMNNPPSRPDQGNGPRFADSLITNSEDNSIFLRRGSGRKDAQDR</sequence>
<dbReference type="Proteomes" id="UP000033607">
    <property type="component" value="Unassembled WGS sequence"/>
</dbReference>
<gene>
    <name evidence="3" type="ORF">WN50_14690</name>
</gene>
<name>A0A0F5YFF5_9CYAN</name>
<organism evidence="3 4">
    <name type="scientific">Limnoraphis robusta CS-951</name>
    <dbReference type="NCBI Taxonomy" id="1637645"/>
    <lineage>
        <taxon>Bacteria</taxon>
        <taxon>Bacillati</taxon>
        <taxon>Cyanobacteriota</taxon>
        <taxon>Cyanophyceae</taxon>
        <taxon>Oscillatoriophycideae</taxon>
        <taxon>Oscillatoriales</taxon>
        <taxon>Sirenicapillariaceae</taxon>
        <taxon>Limnoraphis</taxon>
    </lineage>
</organism>
<dbReference type="OrthoDB" id="465340at2"/>
<evidence type="ECO:0000313" key="3">
    <source>
        <dbReference type="EMBL" id="KKD37377.1"/>
    </source>
</evidence>
<dbReference type="EMBL" id="LATL02000261">
    <property type="protein sequence ID" value="KKD37377.1"/>
    <property type="molecule type" value="Genomic_DNA"/>
</dbReference>
<keyword evidence="2" id="KW-0732">Signal</keyword>
<dbReference type="RefSeq" id="WP_046279305.1">
    <property type="nucleotide sequence ID" value="NZ_LATL02000261.1"/>
</dbReference>